<evidence type="ECO:0000256" key="1">
    <source>
        <dbReference type="SAM" id="MobiDB-lite"/>
    </source>
</evidence>
<reference evidence="2 3" key="1">
    <citation type="submission" date="2006-04" db="EMBL/GenBank/DDBJ databases">
        <authorList>
            <person name="Nierman W.C."/>
        </authorList>
    </citation>
    <scope>NUCLEOTIDE SEQUENCE [LARGE SCALE GENOMIC DNA]</scope>
    <source>
        <strain evidence="2 3">DW4/3-1</strain>
    </source>
</reference>
<feature type="compositionally biased region" description="Basic and acidic residues" evidence="1">
    <location>
        <begin position="245"/>
        <end position="254"/>
    </location>
</feature>
<feature type="region of interest" description="Disordered" evidence="1">
    <location>
        <begin position="373"/>
        <end position="407"/>
    </location>
</feature>
<feature type="compositionally biased region" description="Basic and acidic residues" evidence="1">
    <location>
        <begin position="79"/>
        <end position="91"/>
    </location>
</feature>
<feature type="compositionally biased region" description="Basic and acidic residues" evidence="1">
    <location>
        <begin position="374"/>
        <end position="399"/>
    </location>
</feature>
<dbReference type="Proteomes" id="UP000032702">
    <property type="component" value="Unassembled WGS sequence"/>
</dbReference>
<evidence type="ECO:0000313" key="2">
    <source>
        <dbReference type="EMBL" id="EAU62072.1"/>
    </source>
</evidence>
<sequence>MDETLQARSRGSIFRPRRGPPSDGGRNPGATRGSDRTRRRCPRARRHGKRIGRRGRAQKGGRGRGIERRGRAQQGRRRPSGERPWRAEQGRRGNRRVGPHGGRRRDDARAHLARAREGAEVRRGERHHGEGALRGEGRPGAPRRDPGLRGPPRRRSAHGRALQGELRTRRGRARHDARDVRGRRRRAPRREGAADGIRRHRPRPHPQSGGRGNGGQRIRRAHRDALRAHADARNHGRIRGTGPAERSRAHRGDGSARQPRHGLLIHGEATAAQPVARTRGGRQRRPQAHPAQRGREAHGVQRLLGDVRHLGHGLQHRPIEVDLHVIEGELQEAPGLDIEGQVPHQNLDLRVPRPGLRQGDVGVVIRLGAMRQRRGVDDGRVRQEPSVDGHSPHPPEGRGRVHPGGGHPADATVAVHIPVQQHAPFNGVPWPGKRPSERCPRCLKGRKAGLGEFDLVLGGAQPKPGLEVRLVAVERPRVHHPVLDGQARRADASLPDAGKRNRPLGIEAHRGQGPSADLAPLECHAAWCLGDQETKHHRAKKRTHHRCLLPHKVGSGTGNGSPLDETPGAADLLHRLVVLDVERAGALLQVLQPGARLLVDLIVHVEVLLHHTENLRAQHIVGGEHFLDIAADEQELDHLVDDVFDALVAHLEAADVGHLTLDLIELGVVVPPPLQRLARRLIHALLVGEVLTHDGGQIHLGVRHPHGLDLDVTILHQRLNALARDDRDHLRIEPHVSTPHPVLRARRMRIAIKQRRVQPQ</sequence>
<feature type="compositionally biased region" description="Basic and acidic residues" evidence="1">
    <location>
        <begin position="104"/>
        <end position="147"/>
    </location>
</feature>
<dbReference type="AlphaFoldDB" id="Q08NL8"/>
<feature type="region of interest" description="Disordered" evidence="1">
    <location>
        <begin position="1"/>
        <end position="299"/>
    </location>
</feature>
<dbReference type="EMBL" id="AAMD01000278">
    <property type="protein sequence ID" value="EAU62072.1"/>
    <property type="molecule type" value="Genomic_DNA"/>
</dbReference>
<comment type="caution">
    <text evidence="2">The sequence shown here is derived from an EMBL/GenBank/DDBJ whole genome shotgun (WGS) entry which is preliminary data.</text>
</comment>
<accession>Q08NL8</accession>
<evidence type="ECO:0000313" key="3">
    <source>
        <dbReference type="Proteomes" id="UP000032702"/>
    </source>
</evidence>
<feature type="compositionally biased region" description="Basic residues" evidence="1">
    <location>
        <begin position="92"/>
        <end position="103"/>
    </location>
</feature>
<feature type="compositionally biased region" description="Basic and acidic residues" evidence="1">
    <location>
        <begin position="223"/>
        <end position="234"/>
    </location>
</feature>
<gene>
    <name evidence="2" type="ORF">STIAU_4733</name>
</gene>
<name>Q08NL8_STIAD</name>
<proteinExistence type="predicted"/>
<protein>
    <submittedName>
        <fullName evidence="2">Uncharacterized protein</fullName>
    </submittedName>
</protein>
<organism evidence="2 3">
    <name type="scientific">Stigmatella aurantiaca (strain DW4/3-1)</name>
    <dbReference type="NCBI Taxonomy" id="378806"/>
    <lineage>
        <taxon>Bacteria</taxon>
        <taxon>Pseudomonadati</taxon>
        <taxon>Myxococcota</taxon>
        <taxon>Myxococcia</taxon>
        <taxon>Myxococcales</taxon>
        <taxon>Cystobacterineae</taxon>
        <taxon>Archangiaceae</taxon>
        <taxon>Stigmatella</taxon>
    </lineage>
</organism>
<feature type="compositionally biased region" description="Basic residues" evidence="1">
    <location>
        <begin position="37"/>
        <end position="62"/>
    </location>
</feature>